<keyword evidence="3" id="KW-0378">Hydrolase</keyword>
<evidence type="ECO:0000256" key="1">
    <source>
        <dbReference type="SAM" id="SignalP"/>
    </source>
</evidence>
<reference evidence="4" key="1">
    <citation type="journal article" date="2019" name="Int. J. Syst. Evol. Microbiol.">
        <title>The Global Catalogue of Microorganisms (GCM) 10K type strain sequencing project: providing services to taxonomists for standard genome sequencing and annotation.</title>
        <authorList>
            <consortium name="The Broad Institute Genomics Platform"/>
            <consortium name="The Broad Institute Genome Sequencing Center for Infectious Disease"/>
            <person name="Wu L."/>
            <person name="Ma J."/>
        </authorList>
    </citation>
    <scope>NUCLEOTIDE SEQUENCE [LARGE SCALE GENOMIC DNA]</scope>
    <source>
        <strain evidence="4">CGMCC 4.7241</strain>
    </source>
</reference>
<dbReference type="InterPro" id="IPR000073">
    <property type="entry name" value="AB_hydrolase_1"/>
</dbReference>
<dbReference type="GO" id="GO:0016787">
    <property type="term" value="F:hydrolase activity"/>
    <property type="evidence" value="ECO:0007669"/>
    <property type="project" value="UniProtKB-KW"/>
</dbReference>
<dbReference type="RefSeq" id="WP_205121906.1">
    <property type="nucleotide sequence ID" value="NZ_JAFBCM010000001.1"/>
</dbReference>
<dbReference type="Proteomes" id="UP001595699">
    <property type="component" value="Unassembled WGS sequence"/>
</dbReference>
<keyword evidence="1" id="KW-0732">Signal</keyword>
<accession>A0ABV7YNP7</accession>
<feature type="chain" id="PRO_5045613043" evidence="1">
    <location>
        <begin position="31"/>
        <end position="316"/>
    </location>
</feature>
<dbReference type="Gene3D" id="3.40.50.1820">
    <property type="entry name" value="alpha/beta hydrolase"/>
    <property type="match status" value="1"/>
</dbReference>
<evidence type="ECO:0000313" key="4">
    <source>
        <dbReference type="Proteomes" id="UP001595699"/>
    </source>
</evidence>
<dbReference type="Pfam" id="PF12697">
    <property type="entry name" value="Abhydrolase_6"/>
    <property type="match status" value="1"/>
</dbReference>
<dbReference type="PROSITE" id="PS51318">
    <property type="entry name" value="TAT"/>
    <property type="match status" value="1"/>
</dbReference>
<dbReference type="EMBL" id="JBHRZH010000055">
    <property type="protein sequence ID" value="MFC3766489.1"/>
    <property type="molecule type" value="Genomic_DNA"/>
</dbReference>
<dbReference type="InterPro" id="IPR006311">
    <property type="entry name" value="TAT_signal"/>
</dbReference>
<sequence>MTHTRRHLLRTASVAGTAGLALSLASPASAAGKRRGLPTFVFVTGASGTASGDPELTMRGYRTVGVELPGHGPSAGQFDAAYQAPQDLEALAVRSSPMATVTLDDFEAATVAVIRRVARLGPVIVVGSSMGGATLNRVGNAVPHLIDHLVYDAAFCPSKLPTVVDCLAAPEGATSKGDALIQAAVGDPAVIGATRINWRLGGTKFLAEAKEALAGDSTDGEFLAFLNASQPDESVEVPLADCAIDPARWGRIPRTYVRHTLDQLIPLALQTRMIRDADALTRRSRFTVHDVATAHLASPARWAEIVDLLDTIARRL</sequence>
<comment type="caution">
    <text evidence="3">The sequence shown here is derived from an EMBL/GenBank/DDBJ whole genome shotgun (WGS) entry which is preliminary data.</text>
</comment>
<evidence type="ECO:0000313" key="3">
    <source>
        <dbReference type="EMBL" id="MFC3766489.1"/>
    </source>
</evidence>
<proteinExistence type="predicted"/>
<keyword evidence="4" id="KW-1185">Reference proteome</keyword>
<organism evidence="3 4">
    <name type="scientific">Tenggerimyces flavus</name>
    <dbReference type="NCBI Taxonomy" id="1708749"/>
    <lineage>
        <taxon>Bacteria</taxon>
        <taxon>Bacillati</taxon>
        <taxon>Actinomycetota</taxon>
        <taxon>Actinomycetes</taxon>
        <taxon>Propionibacteriales</taxon>
        <taxon>Nocardioidaceae</taxon>
        <taxon>Tenggerimyces</taxon>
    </lineage>
</organism>
<name>A0ABV7YNP7_9ACTN</name>
<feature type="domain" description="AB hydrolase-1" evidence="2">
    <location>
        <begin position="41"/>
        <end position="286"/>
    </location>
</feature>
<protein>
    <submittedName>
        <fullName evidence="3">Alpha/beta fold hydrolase</fullName>
    </submittedName>
</protein>
<evidence type="ECO:0000259" key="2">
    <source>
        <dbReference type="Pfam" id="PF12697"/>
    </source>
</evidence>
<dbReference type="InterPro" id="IPR029058">
    <property type="entry name" value="AB_hydrolase_fold"/>
</dbReference>
<feature type="signal peptide" evidence="1">
    <location>
        <begin position="1"/>
        <end position="30"/>
    </location>
</feature>
<dbReference type="SUPFAM" id="SSF53474">
    <property type="entry name" value="alpha/beta-Hydrolases"/>
    <property type="match status" value="1"/>
</dbReference>
<gene>
    <name evidence="3" type="ORF">ACFOUW_37075</name>
</gene>